<evidence type="ECO:0000256" key="1">
    <source>
        <dbReference type="ARBA" id="ARBA00025793"/>
    </source>
</evidence>
<feature type="transmembrane region" description="Helical" evidence="4">
    <location>
        <begin position="7"/>
        <end position="30"/>
    </location>
</feature>
<comment type="similarity">
    <text evidence="1">Belongs to the formin-like family. Class-I subfamily.</text>
</comment>
<dbReference type="GO" id="GO:0045010">
    <property type="term" value="P:actin nucleation"/>
    <property type="evidence" value="ECO:0007669"/>
    <property type="project" value="InterPro"/>
</dbReference>
<organism evidence="6 7">
    <name type="scientific">Canavalia gladiata</name>
    <name type="common">Sword bean</name>
    <name type="synonym">Dolichos gladiatus</name>
    <dbReference type="NCBI Taxonomy" id="3824"/>
    <lineage>
        <taxon>Eukaryota</taxon>
        <taxon>Viridiplantae</taxon>
        <taxon>Streptophyta</taxon>
        <taxon>Embryophyta</taxon>
        <taxon>Tracheophyta</taxon>
        <taxon>Spermatophyta</taxon>
        <taxon>Magnoliopsida</taxon>
        <taxon>eudicotyledons</taxon>
        <taxon>Gunneridae</taxon>
        <taxon>Pentapetalae</taxon>
        <taxon>rosids</taxon>
        <taxon>fabids</taxon>
        <taxon>Fabales</taxon>
        <taxon>Fabaceae</taxon>
        <taxon>Papilionoideae</taxon>
        <taxon>50 kb inversion clade</taxon>
        <taxon>NPAAA clade</taxon>
        <taxon>indigoferoid/millettioid clade</taxon>
        <taxon>Phaseoleae</taxon>
        <taxon>Canavalia</taxon>
    </lineage>
</organism>
<dbReference type="InterPro" id="IPR042201">
    <property type="entry name" value="FH2_Formin_sf"/>
</dbReference>
<reference evidence="6 7" key="1">
    <citation type="submission" date="2024-01" db="EMBL/GenBank/DDBJ databases">
        <title>The genomes of 5 underutilized Papilionoideae crops provide insights into root nodulation and disease resistanc.</title>
        <authorList>
            <person name="Jiang F."/>
        </authorList>
    </citation>
    <scope>NUCLEOTIDE SEQUENCE [LARGE SCALE GENOMIC DNA]</scope>
    <source>
        <strain evidence="6">LVBAO_FW01</strain>
        <tissue evidence="6">Leaves</tissue>
    </source>
</reference>
<evidence type="ECO:0000256" key="3">
    <source>
        <dbReference type="SAM" id="MobiDB-lite"/>
    </source>
</evidence>
<dbReference type="PROSITE" id="PS51444">
    <property type="entry name" value="FH2"/>
    <property type="match status" value="1"/>
</dbReference>
<dbReference type="InterPro" id="IPR015425">
    <property type="entry name" value="FH2_Formin"/>
</dbReference>
<keyword evidence="7" id="KW-1185">Reference proteome</keyword>
<dbReference type="InterPro" id="IPR027643">
    <property type="entry name" value="Formin-like_plant"/>
</dbReference>
<dbReference type="SUPFAM" id="SSF101447">
    <property type="entry name" value="Formin homology 2 domain (FH2 domain)"/>
    <property type="match status" value="1"/>
</dbReference>
<proteinExistence type="inferred from homology"/>
<evidence type="ECO:0000259" key="5">
    <source>
        <dbReference type="PROSITE" id="PS51444"/>
    </source>
</evidence>
<dbReference type="SMART" id="SM00498">
    <property type="entry name" value="FH2"/>
    <property type="match status" value="1"/>
</dbReference>
<accession>A0AAN9PP17</accession>
<evidence type="ECO:0000313" key="7">
    <source>
        <dbReference type="Proteomes" id="UP001367508"/>
    </source>
</evidence>
<feature type="region of interest" description="Disordered" evidence="3">
    <location>
        <begin position="146"/>
        <end position="278"/>
    </location>
</feature>
<feature type="compositionally biased region" description="Low complexity" evidence="3">
    <location>
        <begin position="146"/>
        <end position="157"/>
    </location>
</feature>
<dbReference type="Proteomes" id="UP001367508">
    <property type="component" value="Unassembled WGS sequence"/>
</dbReference>
<name>A0AAN9PP17_CANGL</name>
<feature type="domain" description="FH2" evidence="5">
    <location>
        <begin position="271"/>
        <end position="718"/>
    </location>
</feature>
<protein>
    <recommendedName>
        <fullName evidence="2">Formin-like protein</fullName>
    </recommendedName>
</protein>
<dbReference type="GO" id="GO:0051015">
    <property type="term" value="F:actin filament binding"/>
    <property type="evidence" value="ECO:0007669"/>
    <property type="project" value="InterPro"/>
</dbReference>
<dbReference type="AlphaFoldDB" id="A0AAN9PP17"/>
<keyword evidence="4" id="KW-0812">Transmembrane</keyword>
<dbReference type="PANTHER" id="PTHR23213">
    <property type="entry name" value="FORMIN-RELATED"/>
    <property type="match status" value="1"/>
</dbReference>
<evidence type="ECO:0000256" key="4">
    <source>
        <dbReference type="SAM" id="Phobius"/>
    </source>
</evidence>
<dbReference type="Pfam" id="PF02181">
    <property type="entry name" value="FH2"/>
    <property type="match status" value="1"/>
</dbReference>
<keyword evidence="4" id="KW-1133">Transmembrane helix</keyword>
<feature type="compositionally biased region" description="Pro residues" evidence="3">
    <location>
        <begin position="186"/>
        <end position="238"/>
    </location>
</feature>
<dbReference type="EMBL" id="JAYMYQ010000011">
    <property type="protein sequence ID" value="KAK7304562.1"/>
    <property type="molecule type" value="Genomic_DNA"/>
</dbReference>
<evidence type="ECO:0000256" key="2">
    <source>
        <dbReference type="RuleBase" id="RU361260"/>
    </source>
</evidence>
<evidence type="ECO:0000313" key="6">
    <source>
        <dbReference type="EMBL" id="KAK7304562.1"/>
    </source>
</evidence>
<gene>
    <name evidence="6" type="ORF">VNO77_42443</name>
</gene>
<dbReference type="Gene3D" id="1.20.58.2220">
    <property type="entry name" value="Formin, FH2 domain"/>
    <property type="match status" value="1"/>
</dbReference>
<dbReference type="PANTHER" id="PTHR23213:SF273">
    <property type="entry name" value="FORMIN-LIKE PROTEIN"/>
    <property type="match status" value="1"/>
</dbReference>
<sequence length="751" mass="83428">MSTPSHAIAKAVVATAGVMLLIGAVFIYFFHKFVLVRYHKRHKVAASFLRESGVNHEYIKKVGGNVKGIIVEENGVDVLYMMDTESRQLKTGFPNSIFNPSFEDDEEEKRIDIMVHRSKESKPQIPLVCESQSLIGQENQVKKVSQVATSPSSVSSSLTPRQHFSQSPPLPPLPQSSMILENKKNQPPPSPPPPPPPPPSPPPPPPPPPRPPPPPPPPSPPPGKEIPKAPLPGPPPLPKASGFISSLKPPPVPKGKANIKNTKEAMVGESSREKGVGQTRLKPLHWDKVVANVDHSTVWDQINDGSFRFDDELMETLFGYSTNYKTHERNRTLSTLAKANSNIPTPIFILEPRKSQNTAIVLRSLAISRKGILDAVLEGQGLSVETLERLTKIAPTQEEEAKIIQFSGNPDKLADAESFLYFVLKAVPTAFNRLKAMLFRSNYDFEVLQLKEHLQTLEMGCKELRTSGLFLKLLEAILKAGNRMNAGTSRGNAQGFNLSALGKLGDVKSTDGKTSLLHFIVEQVVQSEGRRQTIYQKHNLHTSNGETSNGETSNVNRPYSYSLIQHEAEKEYLMLGLQVLGGLSDELSEAKKAASIEYHNFITMYSTLHAHVNEIQQIITCCGTIKRGGFINEMKGFLEECEEELKVVKEEQTMIMELVKKTNEYYLAGASKDYLSNSFQLFVIVRDFVDMVNQACIELKRKLEKKNVVEGVTTPPLSPSKRTPLRFPNFDLYFLSNMSETTSSSQSEDDF</sequence>
<keyword evidence="4" id="KW-0472">Membrane</keyword>
<comment type="caution">
    <text evidence="6">The sequence shown here is derived from an EMBL/GenBank/DDBJ whole genome shotgun (WGS) entry which is preliminary data.</text>
</comment>